<feature type="transmembrane region" description="Helical" evidence="7">
    <location>
        <begin position="17"/>
        <end position="44"/>
    </location>
</feature>
<feature type="transmembrane region" description="Helical" evidence="7">
    <location>
        <begin position="171"/>
        <end position="191"/>
    </location>
</feature>
<evidence type="ECO:0000256" key="4">
    <source>
        <dbReference type="ARBA" id="ARBA00022692"/>
    </source>
</evidence>
<reference evidence="9 10" key="1">
    <citation type="submission" date="2016-08" db="EMBL/GenBank/DDBJ databases">
        <title>Complete genome sequence of Fictibacillus arsenicus G25-54, a strain with toxicity to nematodes and a potential arsenic-resistance activity.</title>
        <authorList>
            <person name="Zheng Z."/>
        </authorList>
    </citation>
    <scope>NUCLEOTIDE SEQUENCE [LARGE SCALE GENOMIC DNA]</scope>
    <source>
        <strain evidence="9 10">G25-54</strain>
    </source>
</reference>
<evidence type="ECO:0000256" key="3">
    <source>
        <dbReference type="ARBA" id="ARBA00022475"/>
    </source>
</evidence>
<accession>A0A1B1Z3B2</accession>
<evidence type="ECO:0000256" key="2">
    <source>
        <dbReference type="ARBA" id="ARBA00022448"/>
    </source>
</evidence>
<dbReference type="InterPro" id="IPR036259">
    <property type="entry name" value="MFS_trans_sf"/>
</dbReference>
<dbReference type="GO" id="GO:0005886">
    <property type="term" value="C:plasma membrane"/>
    <property type="evidence" value="ECO:0007669"/>
    <property type="project" value="UniProtKB-SubCell"/>
</dbReference>
<comment type="subcellular location">
    <subcellularLocation>
        <location evidence="1">Cell membrane</location>
        <topology evidence="1">Multi-pass membrane protein</topology>
    </subcellularLocation>
</comment>
<feature type="transmembrane region" description="Helical" evidence="7">
    <location>
        <begin position="377"/>
        <end position="395"/>
    </location>
</feature>
<dbReference type="PANTHER" id="PTHR43414:SF1">
    <property type="entry name" value="PEPTIDE PERMEASE"/>
    <property type="match status" value="1"/>
</dbReference>
<keyword evidence="4 7" id="KW-0812">Transmembrane</keyword>
<evidence type="ECO:0000259" key="8">
    <source>
        <dbReference type="PROSITE" id="PS50850"/>
    </source>
</evidence>
<evidence type="ECO:0000313" key="10">
    <source>
        <dbReference type="Proteomes" id="UP000077412"/>
    </source>
</evidence>
<dbReference type="EMBL" id="CP016761">
    <property type="protein sequence ID" value="ANX11946.1"/>
    <property type="molecule type" value="Genomic_DNA"/>
</dbReference>
<dbReference type="InterPro" id="IPR011701">
    <property type="entry name" value="MFS"/>
</dbReference>
<protein>
    <submittedName>
        <fullName evidence="9">Transporter</fullName>
    </submittedName>
</protein>
<dbReference type="CDD" id="cd17329">
    <property type="entry name" value="MFS_MdtH_MDR_like"/>
    <property type="match status" value="1"/>
</dbReference>
<dbReference type="KEGG" id="far:ABE41_007995"/>
<feature type="domain" description="Major facilitator superfamily (MFS) profile" evidence="8">
    <location>
        <begin position="17"/>
        <end position="400"/>
    </location>
</feature>
<dbReference type="GO" id="GO:0022857">
    <property type="term" value="F:transmembrane transporter activity"/>
    <property type="evidence" value="ECO:0007669"/>
    <property type="project" value="InterPro"/>
</dbReference>
<evidence type="ECO:0000256" key="7">
    <source>
        <dbReference type="SAM" id="Phobius"/>
    </source>
</evidence>
<dbReference type="Pfam" id="PF07690">
    <property type="entry name" value="MFS_1"/>
    <property type="match status" value="1"/>
</dbReference>
<keyword evidence="3" id="KW-1003">Cell membrane</keyword>
<dbReference type="PROSITE" id="PS50850">
    <property type="entry name" value="MFS"/>
    <property type="match status" value="1"/>
</dbReference>
<dbReference type="SUPFAM" id="SSF103473">
    <property type="entry name" value="MFS general substrate transporter"/>
    <property type="match status" value="1"/>
</dbReference>
<keyword evidence="6 7" id="KW-0472">Membrane</keyword>
<dbReference type="Proteomes" id="UP000077412">
    <property type="component" value="Chromosome"/>
</dbReference>
<feature type="transmembrane region" description="Helical" evidence="7">
    <location>
        <begin position="56"/>
        <end position="75"/>
    </location>
</feature>
<keyword evidence="5 7" id="KW-1133">Transmembrane helix</keyword>
<dbReference type="InterPro" id="IPR020846">
    <property type="entry name" value="MFS_dom"/>
</dbReference>
<feature type="transmembrane region" description="Helical" evidence="7">
    <location>
        <begin position="312"/>
        <end position="335"/>
    </location>
</feature>
<feature type="transmembrane region" description="Helical" evidence="7">
    <location>
        <begin position="87"/>
        <end position="111"/>
    </location>
</feature>
<evidence type="ECO:0000313" key="9">
    <source>
        <dbReference type="EMBL" id="ANX11946.1"/>
    </source>
</evidence>
<dbReference type="Gene3D" id="1.20.1250.20">
    <property type="entry name" value="MFS general substrate transporter like domains"/>
    <property type="match status" value="1"/>
</dbReference>
<feature type="transmembrane region" description="Helical" evidence="7">
    <location>
        <begin position="347"/>
        <end position="365"/>
    </location>
</feature>
<dbReference type="AlphaFoldDB" id="A0A1B1Z3B2"/>
<feature type="transmembrane region" description="Helical" evidence="7">
    <location>
        <begin position="289"/>
        <end position="306"/>
    </location>
</feature>
<dbReference type="PANTHER" id="PTHR43414">
    <property type="entry name" value="MULTIDRUG RESISTANCE PROTEIN MDTG"/>
    <property type="match status" value="1"/>
</dbReference>
<evidence type="ECO:0000256" key="1">
    <source>
        <dbReference type="ARBA" id="ARBA00004651"/>
    </source>
</evidence>
<dbReference type="STRING" id="255247.ABE41_007995"/>
<sequence>MREGMGMNGFFAKWHPAVIVIVTGTLFTRAAFFMTMPFLAIYLYSEKGIEPAMVGLIIGVSALTGTFGGFFGGYLSDRVGRLPVMTAAILTWSAVFAGFAIAEYVWHFFLLNMLNGLCRSWFEPISRALLADVTTKENRLRVFNARYFAINVGAAIGPVAGTHLGTSSSTGAFYITAAAYLVYGLLIIITLKGYSAELKAGEERKFSIKSALTVLSKDRILAFFLIGNTIVMMAQSQMDTTLAQYIGNAPQFENGVKLFAYLVVTNAVTVLILQFPVTNYVKRFQPMNALRFGSIAFSLALLGFGLSTNWIFLVISMVFLTVGEIIVFVMSDVLLDDLAPDHMRGTYFGAMSFRSIGFSAGPWIGGLLLSTFGFEHGFYVFGSLTLISLLSLPFFQYGETIRKNLSAEHSVSTQERSLHT</sequence>
<feature type="transmembrane region" description="Helical" evidence="7">
    <location>
        <begin position="145"/>
        <end position="165"/>
    </location>
</feature>
<organism evidence="9 10">
    <name type="scientific">Fictibacillus arsenicus</name>
    <dbReference type="NCBI Taxonomy" id="255247"/>
    <lineage>
        <taxon>Bacteria</taxon>
        <taxon>Bacillati</taxon>
        <taxon>Bacillota</taxon>
        <taxon>Bacilli</taxon>
        <taxon>Bacillales</taxon>
        <taxon>Fictibacillaceae</taxon>
        <taxon>Fictibacillus</taxon>
    </lineage>
</organism>
<feature type="transmembrane region" description="Helical" evidence="7">
    <location>
        <begin position="220"/>
        <end position="238"/>
    </location>
</feature>
<gene>
    <name evidence="9" type="ORF">ABE41_007995</name>
</gene>
<evidence type="ECO:0000256" key="5">
    <source>
        <dbReference type="ARBA" id="ARBA00022989"/>
    </source>
</evidence>
<keyword evidence="2" id="KW-0813">Transport</keyword>
<keyword evidence="10" id="KW-1185">Reference proteome</keyword>
<feature type="transmembrane region" description="Helical" evidence="7">
    <location>
        <begin position="258"/>
        <end position="277"/>
    </location>
</feature>
<name>A0A1B1Z3B2_9BACL</name>
<proteinExistence type="predicted"/>
<evidence type="ECO:0000256" key="6">
    <source>
        <dbReference type="ARBA" id="ARBA00023136"/>
    </source>
</evidence>